<evidence type="ECO:0000313" key="3">
    <source>
        <dbReference type="Proteomes" id="UP001595711"/>
    </source>
</evidence>
<sequence>MRRSRLPLWGLAVLLVAGMVAAGPVAAQDAARTEPRFLRIGTGGQGGTYFPIGSLIARAISDTSKGTDCPDARCGVPGLIAVAQTSNGSVSNVDALQNGEIEAALVQADVADWAFRSTALFAGRPAHDRLRFLAHLYSEAMHVVVRRTAGIRRFADLRGRPVALDEPGSGTLINVRNLLAAYGMQDNDLRGVYIKPDLAMSRMVAGKLDAFFILAGWPAKSVADAVGAGYATLLSLDDGQIDGLIKANPFLNRGQIPADAYAGTPAVTTFMVGAQLLVRADLPDDLVANMLAAMWSERGHRILVKGHLRGADIRLPDALTGRTLPLHPGAARFYRDHGLLQ</sequence>
<evidence type="ECO:0000256" key="1">
    <source>
        <dbReference type="SAM" id="SignalP"/>
    </source>
</evidence>
<dbReference type="Gene3D" id="3.40.190.10">
    <property type="entry name" value="Periplasmic binding protein-like II"/>
    <property type="match status" value="2"/>
</dbReference>
<dbReference type="NCBIfam" id="TIGR02122">
    <property type="entry name" value="TRAP_TAXI"/>
    <property type="match status" value="1"/>
</dbReference>
<keyword evidence="3" id="KW-1185">Reference proteome</keyword>
<dbReference type="InterPro" id="IPR011852">
    <property type="entry name" value="TRAP_TAXI"/>
</dbReference>
<dbReference type="PANTHER" id="PTHR42941">
    <property type="entry name" value="SLL1037 PROTEIN"/>
    <property type="match status" value="1"/>
</dbReference>
<keyword evidence="1" id="KW-0732">Signal</keyword>
<gene>
    <name evidence="2" type="ORF">ACFOOQ_15185</name>
</gene>
<evidence type="ECO:0000313" key="2">
    <source>
        <dbReference type="EMBL" id="MFC3676900.1"/>
    </source>
</evidence>
<feature type="signal peptide" evidence="1">
    <location>
        <begin position="1"/>
        <end position="22"/>
    </location>
</feature>
<dbReference type="Proteomes" id="UP001595711">
    <property type="component" value="Unassembled WGS sequence"/>
</dbReference>
<dbReference type="Pfam" id="PF16868">
    <property type="entry name" value="NMT1_3"/>
    <property type="match status" value="1"/>
</dbReference>
<name>A0ABV7VI84_9PROT</name>
<dbReference type="SUPFAM" id="SSF53850">
    <property type="entry name" value="Periplasmic binding protein-like II"/>
    <property type="match status" value="1"/>
</dbReference>
<accession>A0ABV7VI84</accession>
<dbReference type="EMBL" id="JBHRYJ010000003">
    <property type="protein sequence ID" value="MFC3676900.1"/>
    <property type="molecule type" value="Genomic_DNA"/>
</dbReference>
<dbReference type="RefSeq" id="WP_379728166.1">
    <property type="nucleotide sequence ID" value="NZ_JBHRYJ010000003.1"/>
</dbReference>
<proteinExistence type="predicted"/>
<comment type="caution">
    <text evidence="2">The sequence shown here is derived from an EMBL/GenBank/DDBJ whole genome shotgun (WGS) entry which is preliminary data.</text>
</comment>
<organism evidence="2 3">
    <name type="scientific">Ferrovibrio xuzhouensis</name>
    <dbReference type="NCBI Taxonomy" id="1576914"/>
    <lineage>
        <taxon>Bacteria</taxon>
        <taxon>Pseudomonadati</taxon>
        <taxon>Pseudomonadota</taxon>
        <taxon>Alphaproteobacteria</taxon>
        <taxon>Rhodospirillales</taxon>
        <taxon>Rhodospirillaceae</taxon>
        <taxon>Ferrovibrio</taxon>
    </lineage>
</organism>
<dbReference type="PANTHER" id="PTHR42941:SF1">
    <property type="entry name" value="SLL1037 PROTEIN"/>
    <property type="match status" value="1"/>
</dbReference>
<feature type="chain" id="PRO_5046438049" evidence="1">
    <location>
        <begin position="23"/>
        <end position="341"/>
    </location>
</feature>
<dbReference type="CDD" id="cd13520">
    <property type="entry name" value="PBP2_TAXI_TRAP"/>
    <property type="match status" value="1"/>
</dbReference>
<protein>
    <submittedName>
        <fullName evidence="2">TAXI family TRAP transporter solute-binding subunit</fullName>
    </submittedName>
</protein>
<reference evidence="3" key="1">
    <citation type="journal article" date="2019" name="Int. J. Syst. Evol. Microbiol.">
        <title>The Global Catalogue of Microorganisms (GCM) 10K type strain sequencing project: providing services to taxonomists for standard genome sequencing and annotation.</title>
        <authorList>
            <consortium name="The Broad Institute Genomics Platform"/>
            <consortium name="The Broad Institute Genome Sequencing Center for Infectious Disease"/>
            <person name="Wu L."/>
            <person name="Ma J."/>
        </authorList>
    </citation>
    <scope>NUCLEOTIDE SEQUENCE [LARGE SCALE GENOMIC DNA]</scope>
    <source>
        <strain evidence="3">KCTC 42182</strain>
    </source>
</reference>